<dbReference type="SUPFAM" id="SSF51219">
    <property type="entry name" value="TRAP-like"/>
    <property type="match status" value="1"/>
</dbReference>
<evidence type="ECO:0008006" key="3">
    <source>
        <dbReference type="Google" id="ProtNLM"/>
    </source>
</evidence>
<keyword evidence="2" id="KW-1185">Reference proteome</keyword>
<dbReference type="EMBL" id="MDER01000027">
    <property type="protein sequence ID" value="ODP29955.1"/>
    <property type="molecule type" value="Genomic_DNA"/>
</dbReference>
<proteinExistence type="predicted"/>
<sequence>MQLEWQQSTKMPASGQAVTIVLGEAEKLHMLHPGQVIAYTGPSGGRSDRFMDVKGMYRKRNLIRADFTGTCRFIASLPPGFNLMPIPISGGSDLLYDFRHLFYYTDGIKMQTRLLQFKNMLITRDAIKVKFSGEGEIGILTKGAVVEMKLHPTEPLYVDARSLLAYPENAQLKLSVYGNHLASQHMHYQWQMIGSGSVLIQSGHDSGELEKHLQGDGLFKRVLREVIPFGGIFIK</sequence>
<gene>
    <name evidence="1" type="ORF">PTI45_00730</name>
</gene>
<protein>
    <recommendedName>
        <fullName evidence="3">Biogenesis AIM24</fullName>
    </recommendedName>
</protein>
<accession>A0A1E3L9V5</accession>
<dbReference type="AlphaFoldDB" id="A0A1E3L9V5"/>
<name>A0A1E3L9V5_9BACL</name>
<dbReference type="Pfam" id="PF01987">
    <property type="entry name" value="AIM24"/>
    <property type="match status" value="1"/>
</dbReference>
<dbReference type="Proteomes" id="UP000094578">
    <property type="component" value="Unassembled WGS sequence"/>
</dbReference>
<dbReference type="InterPro" id="IPR016031">
    <property type="entry name" value="Trp_RNA-bd_attenuator-like_dom"/>
</dbReference>
<dbReference type="PATRIC" id="fig|1886670.3.peg.750"/>
<organism evidence="1 2">
    <name type="scientific">Paenibacillus nuruki</name>
    <dbReference type="NCBI Taxonomy" id="1886670"/>
    <lineage>
        <taxon>Bacteria</taxon>
        <taxon>Bacillati</taxon>
        <taxon>Bacillota</taxon>
        <taxon>Bacilli</taxon>
        <taxon>Bacillales</taxon>
        <taxon>Paenibacillaceae</taxon>
        <taxon>Paenibacillus</taxon>
    </lineage>
</organism>
<dbReference type="InterPro" id="IPR036983">
    <property type="entry name" value="AIM24_sf"/>
</dbReference>
<dbReference type="InterPro" id="IPR002838">
    <property type="entry name" value="AIM24"/>
</dbReference>
<comment type="caution">
    <text evidence="1">The sequence shown here is derived from an EMBL/GenBank/DDBJ whole genome shotgun (WGS) entry which is preliminary data.</text>
</comment>
<evidence type="ECO:0000313" key="2">
    <source>
        <dbReference type="Proteomes" id="UP000094578"/>
    </source>
</evidence>
<reference evidence="1 2" key="1">
    <citation type="submission" date="2016-08" db="EMBL/GenBank/DDBJ databases">
        <title>Genome sequencing of Paenibacillus sp. TI45-13ar, isolated from Korean traditional nuruk.</title>
        <authorList>
            <person name="Kim S.-J."/>
        </authorList>
    </citation>
    <scope>NUCLEOTIDE SEQUENCE [LARGE SCALE GENOMIC DNA]</scope>
    <source>
        <strain evidence="1 2">TI45-13ar</strain>
    </source>
</reference>
<evidence type="ECO:0000313" key="1">
    <source>
        <dbReference type="EMBL" id="ODP29955.1"/>
    </source>
</evidence>
<dbReference type="Gene3D" id="3.60.160.10">
    <property type="entry name" value="Mitochondrial biogenesis AIM24"/>
    <property type="match status" value="1"/>
</dbReference>